<comment type="caution">
    <text evidence="1">The sequence shown here is derived from an EMBL/GenBank/DDBJ whole genome shotgun (WGS) entry which is preliminary data.</text>
</comment>
<evidence type="ECO:0000313" key="2">
    <source>
        <dbReference type="Proteomes" id="UP000763557"/>
    </source>
</evidence>
<accession>A0ABX2FA65</accession>
<proteinExistence type="predicted"/>
<dbReference type="EMBL" id="JAAATY010000019">
    <property type="protein sequence ID" value="NRN68275.1"/>
    <property type="molecule type" value="Genomic_DNA"/>
</dbReference>
<gene>
    <name evidence="1" type="ORF">GC106_55180</name>
</gene>
<dbReference type="Proteomes" id="UP000763557">
    <property type="component" value="Unassembled WGS sequence"/>
</dbReference>
<organism evidence="1 2">
    <name type="scientific">Kibdelosporangium persicum</name>
    <dbReference type="NCBI Taxonomy" id="2698649"/>
    <lineage>
        <taxon>Bacteria</taxon>
        <taxon>Bacillati</taxon>
        <taxon>Actinomycetota</taxon>
        <taxon>Actinomycetes</taxon>
        <taxon>Pseudonocardiales</taxon>
        <taxon>Pseudonocardiaceae</taxon>
        <taxon>Kibdelosporangium</taxon>
    </lineage>
</organism>
<reference evidence="1 2" key="1">
    <citation type="submission" date="2020-01" db="EMBL/GenBank/DDBJ databases">
        <title>Kibdelosporangium persica a novel Actinomycetes from a hot desert in Iran.</title>
        <authorList>
            <person name="Safaei N."/>
            <person name="Zaburannyi N."/>
            <person name="Mueller R."/>
            <person name="Wink J."/>
        </authorList>
    </citation>
    <scope>NUCLEOTIDE SEQUENCE [LARGE SCALE GENOMIC DNA]</scope>
    <source>
        <strain evidence="1 2">4NS15</strain>
    </source>
</reference>
<sequence>MSATDQTPAWLTAALERMPMPDIPATELWDFSAAALLKPRLPPGTRWLAGKLDGFGAVRFSARAIGIDSTGPIRWTDIIEIHTQPPLDAMTGAAKDTVITTLTRMLPVGRGMSARVLDEMVEVVLGMLRRAERDSVVPYEFVYRAWLRRRTLTPGLVSAAVLALPQVAASVLATAAANGVARSTVARSTKENQRPS</sequence>
<protein>
    <submittedName>
        <fullName evidence="1">Uncharacterized protein</fullName>
    </submittedName>
</protein>
<dbReference type="RefSeq" id="WP_173137234.1">
    <property type="nucleotide sequence ID" value="NZ_CBCSGW010000018.1"/>
</dbReference>
<keyword evidence="2" id="KW-1185">Reference proteome</keyword>
<evidence type="ECO:0000313" key="1">
    <source>
        <dbReference type="EMBL" id="NRN68275.1"/>
    </source>
</evidence>
<name>A0ABX2FA65_9PSEU</name>